<comment type="function">
    <text evidence="2">May be involved in the metabolism of insect hormones and in the breakdown of synthetic insecticides.</text>
</comment>
<dbReference type="Pfam" id="PF00067">
    <property type="entry name" value="p450"/>
    <property type="match status" value="1"/>
</dbReference>
<keyword evidence="7 14" id="KW-0479">Metal-binding</keyword>
<dbReference type="SUPFAM" id="SSF48264">
    <property type="entry name" value="Cytochrome P450"/>
    <property type="match status" value="1"/>
</dbReference>
<dbReference type="OrthoDB" id="1470350at2759"/>
<reference evidence="16 17" key="1">
    <citation type="submission" date="2015-04" db="EMBL/GenBank/DDBJ databases">
        <authorList>
            <person name="Syromyatnikov M.Y."/>
            <person name="Popov V.N."/>
        </authorList>
    </citation>
    <scope>NUCLEOTIDE SEQUENCE [LARGE SCALE GENOMIC DNA]</scope>
</reference>
<evidence type="ECO:0000256" key="6">
    <source>
        <dbReference type="ARBA" id="ARBA00022617"/>
    </source>
</evidence>
<evidence type="ECO:0000256" key="14">
    <source>
        <dbReference type="PIRSR" id="PIRSR602401-1"/>
    </source>
</evidence>
<evidence type="ECO:0000313" key="16">
    <source>
        <dbReference type="EMBL" id="CRK99682.1"/>
    </source>
</evidence>
<dbReference type="Proteomes" id="UP000183832">
    <property type="component" value="Unassembled WGS sequence"/>
</dbReference>
<dbReference type="InterPro" id="IPR017972">
    <property type="entry name" value="Cyt_P450_CS"/>
</dbReference>
<comment type="subcellular location">
    <subcellularLocation>
        <location evidence="4">Endoplasmic reticulum membrane</location>
        <topology evidence="4">Peripheral membrane protein</topology>
    </subcellularLocation>
    <subcellularLocation>
        <location evidence="3">Microsome membrane</location>
        <topology evidence="3">Peripheral membrane protein</topology>
    </subcellularLocation>
</comment>
<evidence type="ECO:0000256" key="15">
    <source>
        <dbReference type="RuleBase" id="RU000461"/>
    </source>
</evidence>
<keyword evidence="8" id="KW-0256">Endoplasmic reticulum</keyword>
<dbReference type="GO" id="GO:0016705">
    <property type="term" value="F:oxidoreductase activity, acting on paired donors, with incorporation or reduction of molecular oxygen"/>
    <property type="evidence" value="ECO:0007669"/>
    <property type="project" value="InterPro"/>
</dbReference>
<dbReference type="EMBL" id="CVRI01000052">
    <property type="protein sequence ID" value="CRK99682.1"/>
    <property type="molecule type" value="Genomic_DNA"/>
</dbReference>
<evidence type="ECO:0000256" key="7">
    <source>
        <dbReference type="ARBA" id="ARBA00022723"/>
    </source>
</evidence>
<comment type="cofactor">
    <cofactor evidence="1 14">
        <name>heme</name>
        <dbReference type="ChEBI" id="CHEBI:30413"/>
    </cofactor>
</comment>
<dbReference type="InterPro" id="IPR002401">
    <property type="entry name" value="Cyt_P450_E_grp-I"/>
</dbReference>
<evidence type="ECO:0000256" key="1">
    <source>
        <dbReference type="ARBA" id="ARBA00001971"/>
    </source>
</evidence>
<evidence type="ECO:0000256" key="11">
    <source>
        <dbReference type="ARBA" id="ARBA00023004"/>
    </source>
</evidence>
<dbReference type="PANTHER" id="PTHR24291:SF189">
    <property type="entry name" value="CYTOCHROME P450 4C3-RELATED"/>
    <property type="match status" value="1"/>
</dbReference>
<dbReference type="PRINTS" id="PR00385">
    <property type="entry name" value="P450"/>
</dbReference>
<accession>A0A1J1IIT6</accession>
<dbReference type="InterPro" id="IPR036396">
    <property type="entry name" value="Cyt_P450_sf"/>
</dbReference>
<dbReference type="Gene3D" id="1.10.630.10">
    <property type="entry name" value="Cytochrome P450"/>
    <property type="match status" value="1"/>
</dbReference>
<dbReference type="AlphaFoldDB" id="A0A1J1IIT6"/>
<evidence type="ECO:0000256" key="2">
    <source>
        <dbReference type="ARBA" id="ARBA00003690"/>
    </source>
</evidence>
<evidence type="ECO:0000256" key="10">
    <source>
        <dbReference type="ARBA" id="ARBA00023002"/>
    </source>
</evidence>
<dbReference type="PANTHER" id="PTHR24291">
    <property type="entry name" value="CYTOCHROME P450 FAMILY 4"/>
    <property type="match status" value="1"/>
</dbReference>
<dbReference type="PRINTS" id="PR00463">
    <property type="entry name" value="EP450I"/>
</dbReference>
<sequence length="430" mass="50407">MGPLLFIFVNEPKLIEMVLNSPKCLEKSFLYKFLRLDKGLLAAKHESWQVHRKLLESSFHLDTVKNFIPIFIDSADQMISNINALEEKNNVNLFEITSRCALTMVLSSSFGLSAAEVHISDDMLKSVEELIKIISHRCREPVFYIERIYRFTRNYYREKKYRKRCYYYLDQVLKERRELVEPPNKNMCGPSTPFKQHDEEMGDPTLVPKKNFIDQLIFNEGKFSDEEIHDHIYTFVVAGYETTALQTAFTLLLLAMHDDVQNKLFEEIEKALPNKHSILDHSTLMKMKYLENVIKESMRLLPPVPLIGRETLEDLELDEVIVPKGVTLIIHFFNLHRKKEIWGDDAEEFNPDRFSSENENKRHPYSFLPFSGGSRDCIGKHYAMLAVKTILVKFLRNYKVSTDLKYDELTFRADITMKVCQDLKVNIEER</sequence>
<dbReference type="GO" id="GO:0005789">
    <property type="term" value="C:endoplasmic reticulum membrane"/>
    <property type="evidence" value="ECO:0007669"/>
    <property type="project" value="UniProtKB-SubCell"/>
</dbReference>
<protein>
    <submittedName>
        <fullName evidence="16">CLUMA_CG012996, isoform A</fullName>
    </submittedName>
</protein>
<keyword evidence="9" id="KW-0492">Microsome</keyword>
<dbReference type="GO" id="GO:0004497">
    <property type="term" value="F:monooxygenase activity"/>
    <property type="evidence" value="ECO:0007669"/>
    <property type="project" value="UniProtKB-KW"/>
</dbReference>
<organism evidence="16 17">
    <name type="scientific">Clunio marinus</name>
    <dbReference type="NCBI Taxonomy" id="568069"/>
    <lineage>
        <taxon>Eukaryota</taxon>
        <taxon>Metazoa</taxon>
        <taxon>Ecdysozoa</taxon>
        <taxon>Arthropoda</taxon>
        <taxon>Hexapoda</taxon>
        <taxon>Insecta</taxon>
        <taxon>Pterygota</taxon>
        <taxon>Neoptera</taxon>
        <taxon>Endopterygota</taxon>
        <taxon>Diptera</taxon>
        <taxon>Nematocera</taxon>
        <taxon>Chironomoidea</taxon>
        <taxon>Chironomidae</taxon>
        <taxon>Clunio</taxon>
    </lineage>
</organism>
<evidence type="ECO:0000313" key="17">
    <source>
        <dbReference type="Proteomes" id="UP000183832"/>
    </source>
</evidence>
<evidence type="ECO:0000256" key="4">
    <source>
        <dbReference type="ARBA" id="ARBA00004406"/>
    </source>
</evidence>
<dbReference type="InterPro" id="IPR001128">
    <property type="entry name" value="Cyt_P450"/>
</dbReference>
<keyword evidence="13" id="KW-0472">Membrane</keyword>
<keyword evidence="11 14" id="KW-0408">Iron</keyword>
<dbReference type="STRING" id="568069.A0A1J1IIT6"/>
<feature type="binding site" description="axial binding residue" evidence="14">
    <location>
        <position position="377"/>
    </location>
    <ligand>
        <name>heme</name>
        <dbReference type="ChEBI" id="CHEBI:30413"/>
    </ligand>
    <ligandPart>
        <name>Fe</name>
        <dbReference type="ChEBI" id="CHEBI:18248"/>
    </ligandPart>
</feature>
<dbReference type="GO" id="GO:0005506">
    <property type="term" value="F:iron ion binding"/>
    <property type="evidence" value="ECO:0007669"/>
    <property type="project" value="InterPro"/>
</dbReference>
<name>A0A1J1IIT6_9DIPT</name>
<keyword evidence="6 14" id="KW-0349">Heme</keyword>
<dbReference type="InterPro" id="IPR050196">
    <property type="entry name" value="Cytochrome_P450_Monoox"/>
</dbReference>
<evidence type="ECO:0000256" key="8">
    <source>
        <dbReference type="ARBA" id="ARBA00022824"/>
    </source>
</evidence>
<evidence type="ECO:0000256" key="12">
    <source>
        <dbReference type="ARBA" id="ARBA00023033"/>
    </source>
</evidence>
<evidence type="ECO:0000256" key="3">
    <source>
        <dbReference type="ARBA" id="ARBA00004174"/>
    </source>
</evidence>
<proteinExistence type="inferred from homology"/>
<comment type="similarity">
    <text evidence="5 15">Belongs to the cytochrome P450 family.</text>
</comment>
<gene>
    <name evidence="16" type="ORF">CLUMA_CG012996</name>
</gene>
<keyword evidence="17" id="KW-1185">Reference proteome</keyword>
<dbReference type="GO" id="GO:0020037">
    <property type="term" value="F:heme binding"/>
    <property type="evidence" value="ECO:0007669"/>
    <property type="project" value="InterPro"/>
</dbReference>
<dbReference type="PROSITE" id="PS00086">
    <property type="entry name" value="CYTOCHROME_P450"/>
    <property type="match status" value="1"/>
</dbReference>
<keyword evidence="10 15" id="KW-0560">Oxidoreductase</keyword>
<evidence type="ECO:0000256" key="13">
    <source>
        <dbReference type="ARBA" id="ARBA00023136"/>
    </source>
</evidence>
<evidence type="ECO:0000256" key="9">
    <source>
        <dbReference type="ARBA" id="ARBA00022848"/>
    </source>
</evidence>
<evidence type="ECO:0000256" key="5">
    <source>
        <dbReference type="ARBA" id="ARBA00010617"/>
    </source>
</evidence>
<keyword evidence="12 15" id="KW-0503">Monooxygenase</keyword>